<evidence type="ECO:0000313" key="3">
    <source>
        <dbReference type="EMBL" id="KAK1260227.1"/>
    </source>
</evidence>
<dbReference type="InterPro" id="IPR004332">
    <property type="entry name" value="Transposase_MuDR"/>
</dbReference>
<dbReference type="Proteomes" id="UP001179952">
    <property type="component" value="Unassembled WGS sequence"/>
</dbReference>
<dbReference type="AlphaFoldDB" id="A0AAV9A7X2"/>
<proteinExistence type="predicted"/>
<reference evidence="3" key="2">
    <citation type="submission" date="2023-06" db="EMBL/GenBank/DDBJ databases">
        <authorList>
            <person name="Ma L."/>
            <person name="Liu K.-W."/>
            <person name="Li Z."/>
            <person name="Hsiao Y.-Y."/>
            <person name="Qi Y."/>
            <person name="Fu T."/>
            <person name="Tang G."/>
            <person name="Zhang D."/>
            <person name="Sun W.-H."/>
            <person name="Liu D.-K."/>
            <person name="Li Y."/>
            <person name="Chen G.-Z."/>
            <person name="Liu X.-D."/>
            <person name="Liao X.-Y."/>
            <person name="Jiang Y.-T."/>
            <person name="Yu X."/>
            <person name="Hao Y."/>
            <person name="Huang J."/>
            <person name="Zhao X.-W."/>
            <person name="Ke S."/>
            <person name="Chen Y.-Y."/>
            <person name="Wu W.-L."/>
            <person name="Hsu J.-L."/>
            <person name="Lin Y.-F."/>
            <person name="Huang M.-D."/>
            <person name="Li C.-Y."/>
            <person name="Huang L."/>
            <person name="Wang Z.-W."/>
            <person name="Zhao X."/>
            <person name="Zhong W.-Y."/>
            <person name="Peng D.-H."/>
            <person name="Ahmad S."/>
            <person name="Lan S."/>
            <person name="Zhang J.-S."/>
            <person name="Tsai W.-C."/>
            <person name="Van De Peer Y."/>
            <person name="Liu Z.-J."/>
        </authorList>
    </citation>
    <scope>NUCLEOTIDE SEQUENCE</scope>
    <source>
        <strain evidence="3">SCP</strain>
        <tissue evidence="3">Leaves</tissue>
    </source>
</reference>
<evidence type="ECO:0000256" key="1">
    <source>
        <dbReference type="SAM" id="MobiDB-lite"/>
    </source>
</evidence>
<name>A0AAV9A7X2_ACOGR</name>
<feature type="region of interest" description="Disordered" evidence="1">
    <location>
        <begin position="222"/>
        <end position="252"/>
    </location>
</feature>
<accession>A0AAV9A7X2</accession>
<sequence>MDEAPFKVTFYHGGFWKNTRKGDQKYMYAKQKTILMNANHSNMMTLAEEVIYVSQWAAGHNVLFYFKVPRSNPPKYEKLTTDEQLSKLFRDNHVTRKFSIWLSVEECGRSIMAPKRLSLRQRTESYHRQSSKPKGPPIVVNLDADDEDNCSGEAELDEELGEEPTDPLAMNLVDTPIIPPVGPLADALISVGIGDDYEGIGVNDDGDWEQSIAGYTLDKTKSWSTSSFGDSDQVETSESYHSVPPGSDDSMSEGINEYDGEYMEIDKEAPQIAVGATFKNVEEFRLCLRMHAISKGIEFIFLKNDLLRVTIKCAMHECPRRVHASRLQDGVTFQIKTLHDEHTCINVKKVGSKMASSAWICEKILDSVKSNMKNVTPRASPRRGKCI</sequence>
<feature type="compositionally biased region" description="Polar residues" evidence="1">
    <location>
        <begin position="222"/>
        <end position="240"/>
    </location>
</feature>
<feature type="compositionally biased region" description="Acidic residues" evidence="1">
    <location>
        <begin position="143"/>
        <end position="163"/>
    </location>
</feature>
<keyword evidence="4" id="KW-1185">Reference proteome</keyword>
<dbReference type="Pfam" id="PF03108">
    <property type="entry name" value="DBD_Tnp_Mut"/>
    <property type="match status" value="1"/>
</dbReference>
<protein>
    <recommendedName>
        <fullName evidence="2">Transposase MuDR plant domain-containing protein</fullName>
    </recommendedName>
</protein>
<gene>
    <name evidence="3" type="ORF">QJS04_geneDACA001951</name>
</gene>
<feature type="region of interest" description="Disordered" evidence="1">
    <location>
        <begin position="122"/>
        <end position="163"/>
    </location>
</feature>
<organism evidence="3 4">
    <name type="scientific">Acorus gramineus</name>
    <name type="common">Dwarf sweet flag</name>
    <dbReference type="NCBI Taxonomy" id="55184"/>
    <lineage>
        <taxon>Eukaryota</taxon>
        <taxon>Viridiplantae</taxon>
        <taxon>Streptophyta</taxon>
        <taxon>Embryophyta</taxon>
        <taxon>Tracheophyta</taxon>
        <taxon>Spermatophyta</taxon>
        <taxon>Magnoliopsida</taxon>
        <taxon>Liliopsida</taxon>
        <taxon>Acoraceae</taxon>
        <taxon>Acorus</taxon>
    </lineage>
</organism>
<comment type="caution">
    <text evidence="3">The sequence shown here is derived from an EMBL/GenBank/DDBJ whole genome shotgun (WGS) entry which is preliminary data.</text>
</comment>
<dbReference type="PANTHER" id="PTHR31973">
    <property type="entry name" value="POLYPROTEIN, PUTATIVE-RELATED"/>
    <property type="match status" value="1"/>
</dbReference>
<evidence type="ECO:0000313" key="4">
    <source>
        <dbReference type="Proteomes" id="UP001179952"/>
    </source>
</evidence>
<evidence type="ECO:0000259" key="2">
    <source>
        <dbReference type="Pfam" id="PF03108"/>
    </source>
</evidence>
<dbReference type="EMBL" id="JAUJYN010000011">
    <property type="protein sequence ID" value="KAK1260227.1"/>
    <property type="molecule type" value="Genomic_DNA"/>
</dbReference>
<reference evidence="3" key="1">
    <citation type="journal article" date="2023" name="Nat. Commun.">
        <title>Diploid and tetraploid genomes of Acorus and the evolution of monocots.</title>
        <authorList>
            <person name="Ma L."/>
            <person name="Liu K.W."/>
            <person name="Li Z."/>
            <person name="Hsiao Y.Y."/>
            <person name="Qi Y."/>
            <person name="Fu T."/>
            <person name="Tang G.D."/>
            <person name="Zhang D."/>
            <person name="Sun W.H."/>
            <person name="Liu D.K."/>
            <person name="Li Y."/>
            <person name="Chen G.Z."/>
            <person name="Liu X.D."/>
            <person name="Liao X.Y."/>
            <person name="Jiang Y.T."/>
            <person name="Yu X."/>
            <person name="Hao Y."/>
            <person name="Huang J."/>
            <person name="Zhao X.W."/>
            <person name="Ke S."/>
            <person name="Chen Y.Y."/>
            <person name="Wu W.L."/>
            <person name="Hsu J.L."/>
            <person name="Lin Y.F."/>
            <person name="Huang M.D."/>
            <person name="Li C.Y."/>
            <person name="Huang L."/>
            <person name="Wang Z.W."/>
            <person name="Zhao X."/>
            <person name="Zhong W.Y."/>
            <person name="Peng D.H."/>
            <person name="Ahmad S."/>
            <person name="Lan S."/>
            <person name="Zhang J.S."/>
            <person name="Tsai W.C."/>
            <person name="Van de Peer Y."/>
            <person name="Liu Z.J."/>
        </authorList>
    </citation>
    <scope>NUCLEOTIDE SEQUENCE</scope>
    <source>
        <strain evidence="3">SCP</strain>
    </source>
</reference>
<feature type="domain" description="Transposase MuDR plant" evidence="2">
    <location>
        <begin position="271"/>
        <end position="335"/>
    </location>
</feature>
<dbReference type="PANTHER" id="PTHR31973:SF187">
    <property type="entry name" value="MUTATOR TRANSPOSASE MUDRA PROTEIN"/>
    <property type="match status" value="1"/>
</dbReference>